<gene>
    <name evidence="16" type="ORF">TCM_005451</name>
</gene>
<dbReference type="InterPro" id="IPR010259">
    <property type="entry name" value="S8pro/Inhibitor_I9"/>
</dbReference>
<evidence type="ECO:0000256" key="8">
    <source>
        <dbReference type="PIRSR" id="PIRSR615500-1"/>
    </source>
</evidence>
<dbReference type="InterPro" id="IPR003137">
    <property type="entry name" value="PA_domain"/>
</dbReference>
<feature type="active site" description="Charge relay system" evidence="8 9">
    <location>
        <position position="551"/>
    </location>
</feature>
<dbReference type="PROSITE" id="PS00136">
    <property type="entry name" value="SUBTILASE_ASP"/>
    <property type="match status" value="1"/>
</dbReference>
<dbReference type="GO" id="GO:0004252">
    <property type="term" value="F:serine-type endopeptidase activity"/>
    <property type="evidence" value="ECO:0000318"/>
    <property type="project" value="GO_Central"/>
</dbReference>
<evidence type="ECO:0000313" key="17">
    <source>
        <dbReference type="Proteomes" id="UP000026915"/>
    </source>
</evidence>
<dbReference type="PROSITE" id="PS00138">
    <property type="entry name" value="SUBTILASE_SER"/>
    <property type="match status" value="1"/>
</dbReference>
<evidence type="ECO:0000256" key="4">
    <source>
        <dbReference type="ARBA" id="ARBA00022729"/>
    </source>
</evidence>
<evidence type="ECO:0000256" key="10">
    <source>
        <dbReference type="RuleBase" id="RU003355"/>
    </source>
</evidence>
<accession>A0A061DVP6</accession>
<evidence type="ECO:0000256" key="2">
    <source>
        <dbReference type="ARBA" id="ARBA00011073"/>
    </source>
</evidence>
<evidence type="ECO:0000259" key="13">
    <source>
        <dbReference type="Pfam" id="PF02225"/>
    </source>
</evidence>
<dbReference type="InterPro" id="IPR023828">
    <property type="entry name" value="Peptidase_S8_Ser-AS"/>
</dbReference>
<dbReference type="InterPro" id="IPR041469">
    <property type="entry name" value="Subtilisin-like_FN3"/>
</dbReference>
<evidence type="ECO:0000256" key="7">
    <source>
        <dbReference type="ARBA" id="ARBA00023180"/>
    </source>
</evidence>
<dbReference type="InterPro" id="IPR015500">
    <property type="entry name" value="Peptidase_S8_subtilisin-rel"/>
</dbReference>
<dbReference type="Proteomes" id="UP000026915">
    <property type="component" value="Chromosome 1"/>
</dbReference>
<dbReference type="PROSITE" id="PS51892">
    <property type="entry name" value="SUBTILASE"/>
    <property type="match status" value="1"/>
</dbReference>
<evidence type="ECO:0000259" key="12">
    <source>
        <dbReference type="Pfam" id="PF00082"/>
    </source>
</evidence>
<dbReference type="AlphaFoldDB" id="A0A061DVP6"/>
<dbReference type="InParanoid" id="A0A061DVP6"/>
<dbReference type="InterPro" id="IPR023827">
    <property type="entry name" value="Peptidase_S8_Asp-AS"/>
</dbReference>
<feature type="active site" description="Charge relay system" evidence="8 9">
    <location>
        <position position="226"/>
    </location>
</feature>
<feature type="active site" description="Charge relay system" evidence="8 9">
    <location>
        <position position="153"/>
    </location>
</feature>
<keyword evidence="6 9" id="KW-0720">Serine protease</keyword>
<dbReference type="PANTHER" id="PTHR10795">
    <property type="entry name" value="PROPROTEIN CONVERTASE SUBTILISIN/KEXIN"/>
    <property type="match status" value="1"/>
</dbReference>
<comment type="similarity">
    <text evidence="2 9 10">Belongs to the peptidase S8 family.</text>
</comment>
<evidence type="ECO:0000256" key="1">
    <source>
        <dbReference type="ARBA" id="ARBA00004613"/>
    </source>
</evidence>
<protein>
    <submittedName>
        <fullName evidence="16">Subtilase family protein isoform 1</fullName>
    </submittedName>
</protein>
<comment type="subcellular location">
    <subcellularLocation>
        <location evidence="1">Secreted</location>
    </subcellularLocation>
</comment>
<keyword evidence="5 9" id="KW-0378">Hydrolase</keyword>
<dbReference type="InterPro" id="IPR036852">
    <property type="entry name" value="Peptidase_S8/S53_dom_sf"/>
</dbReference>
<dbReference type="GO" id="GO:0006508">
    <property type="term" value="P:proteolysis"/>
    <property type="evidence" value="ECO:0000318"/>
    <property type="project" value="GO_Central"/>
</dbReference>
<dbReference type="Gene3D" id="3.50.30.30">
    <property type="match status" value="1"/>
</dbReference>
<feature type="domain" description="Inhibitor I9" evidence="14">
    <location>
        <begin position="30"/>
        <end position="116"/>
    </location>
</feature>
<dbReference type="PRINTS" id="PR00723">
    <property type="entry name" value="SUBTILISIN"/>
</dbReference>
<dbReference type="FunCoup" id="A0A061DVP6">
    <property type="interactions" value="4"/>
</dbReference>
<dbReference type="Pfam" id="PF00082">
    <property type="entry name" value="Peptidase_S8"/>
    <property type="match status" value="1"/>
</dbReference>
<dbReference type="InterPro" id="IPR037045">
    <property type="entry name" value="S8pro/Inhibitor_I9_sf"/>
</dbReference>
<evidence type="ECO:0000259" key="14">
    <source>
        <dbReference type="Pfam" id="PF05922"/>
    </source>
</evidence>
<feature type="chain" id="PRO_5001596293" evidence="11">
    <location>
        <begin position="27"/>
        <end position="773"/>
    </location>
</feature>
<evidence type="ECO:0000259" key="15">
    <source>
        <dbReference type="Pfam" id="PF17766"/>
    </source>
</evidence>
<keyword evidence="3 9" id="KW-0645">Protease</keyword>
<dbReference type="Gene3D" id="2.60.40.2310">
    <property type="match status" value="1"/>
</dbReference>
<sequence length="773" mass="82797">METVTRIFIATLLLLAFVAISSTAQAKKQTYIVHLDRTKIKTAYQSLDNSKPWYEAMLNSIADVSSQEEDGSEATPPQLLYAYETVMFGIATRLSSKQLELLSKIDGFQYATLDEELISLHTTHTPQFLGLEKGKGLWHASNLKSDVIIGVVDTGIWPEHPSFQDRGLSAIPSRWKGACVKGTKFSSSNCNRKLIGAKFFFNGYEATVGRINETEDFKSARDSNGHGTHTASTAAGSLVENASLFGLANGSAAGLRYTSRIAVYKACWSICSIPDVLAAMEQAILDGVDVLSLSLGTAARPYYRDYMALASFQAIANGIFVSCSAGNYGPSKSTVSNTAPWIMTVGASYLDRSFPTIVKLGNGQTFEGSSLYVGKGTKQLPLVYGKTAGGQGAEHCIAGSLNRDLVQGKMVVCQRGENARTENGEVVKMAGGAGMLLINTENDGEELLADSHVLPASSLGDSAGKAIKKYMNSTKSPTASIVFKGTTYGNRAPTLAAFSSRGPNLVGLDVIKPDVTAPGVDILAAWPAITSPSELKSDKRRVLFNIISGTSMSCPHVSGIAALLKSKHKDWSPAAIKSALMTTAYVADNKGTPILDVASGSSATPFGLGSGHADPERASDPGLIYDISPKDYIYYLCSLKYTDSQISGFVYNFTCPKDAIMQPGDLNYPSFVVNFKSSAAENITLTYHRTVTNVGTPKSTYDVLVEEPEGVSVVVTPKVLTFNMLGEKLSYKVTFTGLKRTKPVAASSFGSLVWVSGNYRVRSPIAASWLKMH</sequence>
<reference evidence="16 17" key="1">
    <citation type="journal article" date="2013" name="Genome Biol.">
        <title>The genome sequence of the most widely cultivated cacao type and its use to identify candidate genes regulating pod color.</title>
        <authorList>
            <person name="Motamayor J.C."/>
            <person name="Mockaitis K."/>
            <person name="Schmutz J."/>
            <person name="Haiminen N."/>
            <person name="Iii D.L."/>
            <person name="Cornejo O."/>
            <person name="Findley S.D."/>
            <person name="Zheng P."/>
            <person name="Utro F."/>
            <person name="Royaert S."/>
            <person name="Saski C."/>
            <person name="Jenkins J."/>
            <person name="Podicheti R."/>
            <person name="Zhao M."/>
            <person name="Scheffler B.E."/>
            <person name="Stack J.C."/>
            <person name="Feltus F.A."/>
            <person name="Mustiga G.M."/>
            <person name="Amores F."/>
            <person name="Phillips W."/>
            <person name="Marelli J.P."/>
            <person name="May G.D."/>
            <person name="Shapiro H."/>
            <person name="Ma J."/>
            <person name="Bustamante C.D."/>
            <person name="Schnell R.J."/>
            <person name="Main D."/>
            <person name="Gilbert D."/>
            <person name="Parida L."/>
            <person name="Kuhn D.N."/>
        </authorList>
    </citation>
    <scope>NUCLEOTIDE SEQUENCE [LARGE SCALE GENOMIC DNA]</scope>
    <source>
        <strain evidence="17">cv. Matina 1-6</strain>
    </source>
</reference>
<dbReference type="Gramene" id="EOX96126">
    <property type="protein sequence ID" value="EOX96126"/>
    <property type="gene ID" value="TCM_005451"/>
</dbReference>
<dbReference type="InterPro" id="IPR045051">
    <property type="entry name" value="SBT"/>
</dbReference>
<evidence type="ECO:0000256" key="9">
    <source>
        <dbReference type="PROSITE-ProRule" id="PRU01240"/>
    </source>
</evidence>
<dbReference type="InterPro" id="IPR034197">
    <property type="entry name" value="Peptidases_S8_3"/>
</dbReference>
<organism evidence="16 17">
    <name type="scientific">Theobroma cacao</name>
    <name type="common">Cacao</name>
    <name type="synonym">Cocoa</name>
    <dbReference type="NCBI Taxonomy" id="3641"/>
    <lineage>
        <taxon>Eukaryota</taxon>
        <taxon>Viridiplantae</taxon>
        <taxon>Streptophyta</taxon>
        <taxon>Embryophyta</taxon>
        <taxon>Tracheophyta</taxon>
        <taxon>Spermatophyta</taxon>
        <taxon>Magnoliopsida</taxon>
        <taxon>eudicotyledons</taxon>
        <taxon>Gunneridae</taxon>
        <taxon>Pentapetalae</taxon>
        <taxon>rosids</taxon>
        <taxon>malvids</taxon>
        <taxon>Malvales</taxon>
        <taxon>Malvaceae</taxon>
        <taxon>Byttnerioideae</taxon>
        <taxon>Theobroma</taxon>
    </lineage>
</organism>
<dbReference type="Pfam" id="PF02225">
    <property type="entry name" value="PA"/>
    <property type="match status" value="1"/>
</dbReference>
<dbReference type="Pfam" id="PF05922">
    <property type="entry name" value="Inhibitor_I9"/>
    <property type="match status" value="1"/>
</dbReference>
<proteinExistence type="inferred from homology"/>
<evidence type="ECO:0000256" key="5">
    <source>
        <dbReference type="ARBA" id="ARBA00022801"/>
    </source>
</evidence>
<dbReference type="CDD" id="cd04852">
    <property type="entry name" value="Peptidases_S8_3"/>
    <property type="match status" value="1"/>
</dbReference>
<feature type="domain" description="Subtilisin-like protease fibronectin type-III" evidence="15">
    <location>
        <begin position="665"/>
        <end position="766"/>
    </location>
</feature>
<dbReference type="EMBL" id="CM001879">
    <property type="protein sequence ID" value="EOX96126.1"/>
    <property type="molecule type" value="Genomic_DNA"/>
</dbReference>
<evidence type="ECO:0000256" key="11">
    <source>
        <dbReference type="SAM" id="SignalP"/>
    </source>
</evidence>
<feature type="domain" description="PA" evidence="13">
    <location>
        <begin position="379"/>
        <end position="467"/>
    </location>
</feature>
<name>A0A061DVP6_THECC</name>
<evidence type="ECO:0000256" key="6">
    <source>
        <dbReference type="ARBA" id="ARBA00022825"/>
    </source>
</evidence>
<dbReference type="CDD" id="cd02120">
    <property type="entry name" value="PA_subtilisin_like"/>
    <property type="match status" value="1"/>
</dbReference>
<dbReference type="FunFam" id="3.50.30.30:FF:000005">
    <property type="entry name" value="subtilisin-like protease SBT1.5"/>
    <property type="match status" value="1"/>
</dbReference>
<dbReference type="OMA" id="CKEQLAM"/>
<dbReference type="Gene3D" id="3.30.70.80">
    <property type="entry name" value="Peptidase S8 propeptide/proteinase inhibitor I9"/>
    <property type="match status" value="1"/>
</dbReference>
<keyword evidence="4 11" id="KW-0732">Signal</keyword>
<feature type="domain" description="Peptidase S8/S53" evidence="12">
    <location>
        <begin position="145"/>
        <end position="591"/>
    </location>
</feature>
<evidence type="ECO:0000256" key="3">
    <source>
        <dbReference type="ARBA" id="ARBA00022670"/>
    </source>
</evidence>
<dbReference type="FunFam" id="3.40.50.200:FF:000006">
    <property type="entry name" value="Subtilisin-like protease SBT1.5"/>
    <property type="match status" value="1"/>
</dbReference>
<feature type="signal peptide" evidence="11">
    <location>
        <begin position="1"/>
        <end position="26"/>
    </location>
</feature>
<keyword evidence="17" id="KW-1185">Reference proteome</keyword>
<dbReference type="SUPFAM" id="SSF52743">
    <property type="entry name" value="Subtilisin-like"/>
    <property type="match status" value="1"/>
</dbReference>
<dbReference type="Gene3D" id="3.40.50.200">
    <property type="entry name" value="Peptidase S8/S53 domain"/>
    <property type="match status" value="1"/>
</dbReference>
<dbReference type="Pfam" id="PF17766">
    <property type="entry name" value="fn3_6"/>
    <property type="match status" value="1"/>
</dbReference>
<dbReference type="eggNOG" id="ENOG502QPRW">
    <property type="taxonomic scope" value="Eukaryota"/>
</dbReference>
<dbReference type="GO" id="GO:0005576">
    <property type="term" value="C:extracellular region"/>
    <property type="evidence" value="ECO:0000318"/>
    <property type="project" value="GO_Central"/>
</dbReference>
<evidence type="ECO:0000313" key="16">
    <source>
        <dbReference type="EMBL" id="EOX96126.1"/>
    </source>
</evidence>
<keyword evidence="7" id="KW-0325">Glycoprotein</keyword>
<dbReference type="InterPro" id="IPR000209">
    <property type="entry name" value="Peptidase_S8/S53_dom"/>
</dbReference>